<dbReference type="GO" id="GO:0005737">
    <property type="term" value="C:cytoplasm"/>
    <property type="evidence" value="ECO:0007669"/>
    <property type="project" value="TreeGrafter"/>
</dbReference>
<dbReference type="SUPFAM" id="SSF51735">
    <property type="entry name" value="NAD(P)-binding Rossmann-fold domains"/>
    <property type="match status" value="1"/>
</dbReference>
<dbReference type="PRINTS" id="PR00081">
    <property type="entry name" value="GDHRDH"/>
</dbReference>
<accession>A0A9W4JWN3</accession>
<gene>
    <name evidence="2" type="ORF">PSALAMII_LOCUS10779</name>
</gene>
<reference evidence="2" key="1">
    <citation type="submission" date="2021-07" db="EMBL/GenBank/DDBJ databases">
        <authorList>
            <person name="Branca A.L. A."/>
        </authorList>
    </citation>
    <scope>NUCLEOTIDE SEQUENCE</scope>
</reference>
<comment type="caution">
    <text evidence="2">The sequence shown here is derived from an EMBL/GenBank/DDBJ whole genome shotgun (WGS) entry which is preliminary data.</text>
</comment>
<dbReference type="AlphaFoldDB" id="A0A9W4JWN3"/>
<dbReference type="PANTHER" id="PTHR43544:SF26">
    <property type="entry name" value="SHORT CHAIN DEHYDROGENASE_REDUCTASE FAMILY OXIDOREDUCTASE (JCVI)"/>
    <property type="match status" value="1"/>
</dbReference>
<dbReference type="Gene3D" id="3.40.50.720">
    <property type="entry name" value="NAD(P)-binding Rossmann-like Domain"/>
    <property type="match status" value="1"/>
</dbReference>
<dbReference type="PANTHER" id="PTHR43544">
    <property type="entry name" value="SHORT-CHAIN DEHYDROGENASE/REDUCTASE"/>
    <property type="match status" value="1"/>
</dbReference>
<dbReference type="EMBL" id="CAJVPA010000261">
    <property type="protein sequence ID" value="CAG8426303.1"/>
    <property type="molecule type" value="Genomic_DNA"/>
</dbReference>
<protein>
    <submittedName>
        <fullName evidence="2">Uncharacterized protein</fullName>
    </submittedName>
</protein>
<evidence type="ECO:0000313" key="3">
    <source>
        <dbReference type="Proteomes" id="UP001152646"/>
    </source>
</evidence>
<name>A0A9W4JWN3_9EURO</name>
<dbReference type="CDD" id="cd05325">
    <property type="entry name" value="carb_red_sniffer_like_SDR_c"/>
    <property type="match status" value="1"/>
</dbReference>
<dbReference type="InterPro" id="IPR036291">
    <property type="entry name" value="NAD(P)-bd_dom_sf"/>
</dbReference>
<organism evidence="2 3">
    <name type="scientific">Penicillium salamii</name>
    <dbReference type="NCBI Taxonomy" id="1612424"/>
    <lineage>
        <taxon>Eukaryota</taxon>
        <taxon>Fungi</taxon>
        <taxon>Dikarya</taxon>
        <taxon>Ascomycota</taxon>
        <taxon>Pezizomycotina</taxon>
        <taxon>Eurotiomycetes</taxon>
        <taxon>Eurotiomycetidae</taxon>
        <taxon>Eurotiales</taxon>
        <taxon>Aspergillaceae</taxon>
        <taxon>Penicillium</taxon>
    </lineage>
</organism>
<evidence type="ECO:0000313" key="2">
    <source>
        <dbReference type="EMBL" id="CAG8426303.1"/>
    </source>
</evidence>
<comment type="similarity">
    <text evidence="1">Belongs to the short-chain dehydrogenases/reductases (SDR) family.</text>
</comment>
<dbReference type="InterPro" id="IPR002347">
    <property type="entry name" value="SDR_fam"/>
</dbReference>
<sequence>MPSTNKVYVITGANRGIGLGLTQKLLQRPNITVITSVRNTEAAASLRAETENTTVGENSTFHIIELDFSSAISPEKISQVLADSTASIMHIDVLICNAAVIAPLTPAVSTSAEDLRTSFEVNAIAPLLLFQALWPYLKNSSAPQYVAVSSSVGSIAAQEPFPGGSYGASKAALNWLTRAIHLQHESDGLIAFSLHPGWVQTRAGYYSVKQWDYPGEPPLTIEESVSGSLHVIDTATRENTSGKLVAYNGDVVAW</sequence>
<dbReference type="Pfam" id="PF00106">
    <property type="entry name" value="adh_short"/>
    <property type="match status" value="1"/>
</dbReference>
<dbReference type="InterPro" id="IPR051468">
    <property type="entry name" value="Fungal_SecMetab_SDRs"/>
</dbReference>
<proteinExistence type="inferred from homology"/>
<dbReference type="OrthoDB" id="9876299at2759"/>
<evidence type="ECO:0000256" key="1">
    <source>
        <dbReference type="ARBA" id="ARBA00006484"/>
    </source>
</evidence>
<dbReference type="Proteomes" id="UP001152646">
    <property type="component" value="Unassembled WGS sequence"/>
</dbReference>
<dbReference type="GO" id="GO:0016491">
    <property type="term" value="F:oxidoreductase activity"/>
    <property type="evidence" value="ECO:0007669"/>
    <property type="project" value="TreeGrafter"/>
</dbReference>